<keyword evidence="1" id="KW-1133">Transmembrane helix</keyword>
<evidence type="ECO:0000256" key="1">
    <source>
        <dbReference type="SAM" id="Phobius"/>
    </source>
</evidence>
<dbReference type="Pfam" id="PF09822">
    <property type="entry name" value="ABC_transp_aux"/>
    <property type="match status" value="1"/>
</dbReference>
<proteinExistence type="predicted"/>
<evidence type="ECO:0000313" key="5">
    <source>
        <dbReference type="Proteomes" id="UP000032233"/>
    </source>
</evidence>
<keyword evidence="1" id="KW-0812">Transmembrane</keyword>
<organism evidence="4 5">
    <name type="scientific">Dethiosulfatarculus sandiegensis</name>
    <dbReference type="NCBI Taxonomy" id="1429043"/>
    <lineage>
        <taxon>Bacteria</taxon>
        <taxon>Pseudomonadati</taxon>
        <taxon>Thermodesulfobacteriota</taxon>
        <taxon>Desulfarculia</taxon>
        <taxon>Desulfarculales</taxon>
        <taxon>Desulfarculaceae</taxon>
        <taxon>Dethiosulfatarculus</taxon>
    </lineage>
</organism>
<dbReference type="Pfam" id="PF23357">
    <property type="entry name" value="DUF7088"/>
    <property type="match status" value="1"/>
</dbReference>
<dbReference type="Proteomes" id="UP000032233">
    <property type="component" value="Unassembled WGS sequence"/>
</dbReference>
<name>A0A0D2JW96_9BACT</name>
<protein>
    <submittedName>
        <fullName evidence="4">Uncharacterized protein</fullName>
    </submittedName>
</protein>
<feature type="domain" description="DUF7088" evidence="3">
    <location>
        <begin position="99"/>
        <end position="177"/>
    </location>
</feature>
<dbReference type="InterPro" id="IPR019196">
    <property type="entry name" value="ABC_transp_unknown"/>
</dbReference>
<comment type="caution">
    <text evidence="4">The sequence shown here is derived from an EMBL/GenBank/DDBJ whole genome shotgun (WGS) entry which is preliminary data.</text>
</comment>
<accession>A0A0D2JW96</accession>
<dbReference type="InterPro" id="IPR029062">
    <property type="entry name" value="Class_I_gatase-like"/>
</dbReference>
<dbReference type="Gene3D" id="3.40.30.10">
    <property type="entry name" value="Glutaredoxin"/>
    <property type="match status" value="1"/>
</dbReference>
<dbReference type="PATRIC" id="fig|1429043.3.peg.2469"/>
<reference evidence="4 5" key="1">
    <citation type="submission" date="2013-11" db="EMBL/GenBank/DDBJ databases">
        <title>Metagenomic analysis of a methanogenic consortium involved in long chain n-alkane degradation.</title>
        <authorList>
            <person name="Davidova I.A."/>
            <person name="Callaghan A.V."/>
            <person name="Wawrik B."/>
            <person name="Pruitt S."/>
            <person name="Marks C."/>
            <person name="Duncan K.E."/>
            <person name="Suflita J.M."/>
        </authorList>
    </citation>
    <scope>NUCLEOTIDE SEQUENCE [LARGE SCALE GENOMIC DNA]</scope>
    <source>
        <strain evidence="4 5">SPR</strain>
    </source>
</reference>
<dbReference type="OrthoDB" id="9762687at2"/>
<gene>
    <name evidence="4" type="ORF">X474_11605</name>
</gene>
<dbReference type="InParanoid" id="A0A0D2JW96"/>
<feature type="domain" description="ABC-type uncharacterised transport system" evidence="2">
    <location>
        <begin position="207"/>
        <end position="436"/>
    </location>
</feature>
<feature type="transmembrane region" description="Helical" evidence="1">
    <location>
        <begin position="481"/>
        <end position="503"/>
    </location>
</feature>
<feature type="transmembrane region" description="Helical" evidence="1">
    <location>
        <begin position="63"/>
        <end position="88"/>
    </location>
</feature>
<sequence>MKSKSNLLALTGLVLLAVSGIWQAIHATPPIVGPLTLGSGLLLLLAAFFTARDKFSQTVRRRSFRLGLGAGMAVFAALALSVFGVGIASRHHLRFDLSEDKINSLAPQTLKVLKDLDHDVMIHVFQKKGGKNAGQAKALLDLYTYYSDRINYQIVNPEENPGLARRFKVRDYGVFVLTNGANREKVKNPEERELTNALVRLGGDKVKKVYFLTGHGELSLTNQKQNGLSSLDKLLKERNFSTAELFLAKEEKVPETASVVVIAGPEKPLMQQEIKKLDSFLARGGGLLILLEPTFDAGLTKWLRQKGVIIKGNLILDPASLKQGGNLAWPTVMQYGKHEITAPLKKTASYFPLSRTVALAKNLPPKATGAELLLSNRKAWAETNMKELEKGQAEFDQNEDQKGPLPLGAILSWPVTKGKRAGLTVIGDAAFISNIHLLYLGNLDLILNTISYLARQNNLISITPKTQKTQPLLLKQNEKKLFWLIPVVFLPGLILLTGLIVYIRRRRVL</sequence>
<dbReference type="EMBL" id="AZAC01000014">
    <property type="protein sequence ID" value="KIX13875.1"/>
    <property type="molecule type" value="Genomic_DNA"/>
</dbReference>
<feature type="transmembrane region" description="Helical" evidence="1">
    <location>
        <begin position="33"/>
        <end position="51"/>
    </location>
</feature>
<evidence type="ECO:0000313" key="4">
    <source>
        <dbReference type="EMBL" id="KIX13875.1"/>
    </source>
</evidence>
<evidence type="ECO:0000259" key="2">
    <source>
        <dbReference type="Pfam" id="PF09822"/>
    </source>
</evidence>
<keyword evidence="1" id="KW-0472">Membrane</keyword>
<keyword evidence="5" id="KW-1185">Reference proteome</keyword>
<dbReference type="RefSeq" id="WP_044348706.1">
    <property type="nucleotide sequence ID" value="NZ_AZAC01000014.1"/>
</dbReference>
<dbReference type="STRING" id="1429043.X474_11605"/>
<dbReference type="InterPro" id="IPR055396">
    <property type="entry name" value="DUF7088"/>
</dbReference>
<dbReference type="SUPFAM" id="SSF52317">
    <property type="entry name" value="Class I glutamine amidotransferase-like"/>
    <property type="match status" value="1"/>
</dbReference>
<evidence type="ECO:0000259" key="3">
    <source>
        <dbReference type="Pfam" id="PF23357"/>
    </source>
</evidence>
<dbReference type="AlphaFoldDB" id="A0A0D2JW96"/>